<dbReference type="RefSeq" id="WP_375556579.1">
    <property type="nucleotide sequence ID" value="NZ_JBBVGT010000002.1"/>
</dbReference>
<dbReference type="Gene3D" id="3.40.50.720">
    <property type="entry name" value="NAD(P)-binding Rossmann-like Domain"/>
    <property type="match status" value="1"/>
</dbReference>
<organism evidence="4 5">
    <name type="scientific">Albibacterium profundi</name>
    <dbReference type="NCBI Taxonomy" id="3134906"/>
    <lineage>
        <taxon>Bacteria</taxon>
        <taxon>Pseudomonadati</taxon>
        <taxon>Bacteroidota</taxon>
        <taxon>Sphingobacteriia</taxon>
        <taxon>Sphingobacteriales</taxon>
        <taxon>Sphingobacteriaceae</taxon>
        <taxon>Albibacterium</taxon>
    </lineage>
</organism>
<dbReference type="Proteomes" id="UP001580928">
    <property type="component" value="Unassembled WGS sequence"/>
</dbReference>
<dbReference type="InterPro" id="IPR036291">
    <property type="entry name" value="NAD(P)-bd_dom_sf"/>
</dbReference>
<keyword evidence="5" id="KW-1185">Reference proteome</keyword>
<dbReference type="SUPFAM" id="SSF51735">
    <property type="entry name" value="NAD(P)-binding Rossmann-fold domains"/>
    <property type="match status" value="1"/>
</dbReference>
<accession>A0ABV5CBW2</accession>
<dbReference type="EMBL" id="JBBVGT010000002">
    <property type="protein sequence ID" value="MFB5945024.1"/>
    <property type="molecule type" value="Genomic_DNA"/>
</dbReference>
<gene>
    <name evidence="4" type="ORF">WKR92_04185</name>
</gene>
<dbReference type="PRINTS" id="PR00081">
    <property type="entry name" value="GDHRDH"/>
</dbReference>
<dbReference type="InterPro" id="IPR002347">
    <property type="entry name" value="SDR_fam"/>
</dbReference>
<name>A0ABV5CBW2_9SPHI</name>
<comment type="similarity">
    <text evidence="1 3">Belongs to the short-chain dehydrogenases/reductases (SDR) family.</text>
</comment>
<evidence type="ECO:0000256" key="1">
    <source>
        <dbReference type="ARBA" id="ARBA00006484"/>
    </source>
</evidence>
<dbReference type="PANTHER" id="PTHR44196">
    <property type="entry name" value="DEHYDROGENASE/REDUCTASE SDR FAMILY MEMBER 7B"/>
    <property type="match status" value="1"/>
</dbReference>
<evidence type="ECO:0000313" key="5">
    <source>
        <dbReference type="Proteomes" id="UP001580928"/>
    </source>
</evidence>
<keyword evidence="2 4" id="KW-0560">Oxidoreductase</keyword>
<sequence length="261" mass="28386">MAHALITGASKGIGKAIALELALKGYDVLLVARNESALSETCQEIMDKASVDAQSLVLDLSSDDAALRLREWVHSLHVDLRILVNNAGYGLSGRFEEQKLETIQNMMQLNMTNLVSLTHLLLPLLKRCPQAYILNVASTSAYQSTPNLAVYAASKAFVLSFSRALNNELKKSSVSVTCISPGPTNTAFVERAQLTEKGLERMKKVHMEASDVAKIAVRALFSKKAEIVPGLTNKSASFMAWLFPKSLVENIAGRIIGNVIE</sequence>
<evidence type="ECO:0000256" key="2">
    <source>
        <dbReference type="ARBA" id="ARBA00023002"/>
    </source>
</evidence>
<dbReference type="PANTHER" id="PTHR44196:SF2">
    <property type="entry name" value="SHORT-CHAIN DEHYDROGENASE-RELATED"/>
    <property type="match status" value="1"/>
</dbReference>
<evidence type="ECO:0000313" key="4">
    <source>
        <dbReference type="EMBL" id="MFB5945024.1"/>
    </source>
</evidence>
<dbReference type="PRINTS" id="PR00080">
    <property type="entry name" value="SDRFAMILY"/>
</dbReference>
<dbReference type="EC" id="1.-.-.-" evidence="4"/>
<dbReference type="GO" id="GO:0016491">
    <property type="term" value="F:oxidoreductase activity"/>
    <property type="evidence" value="ECO:0007669"/>
    <property type="project" value="UniProtKB-KW"/>
</dbReference>
<comment type="caution">
    <text evidence="4">The sequence shown here is derived from an EMBL/GenBank/DDBJ whole genome shotgun (WGS) entry which is preliminary data.</text>
</comment>
<evidence type="ECO:0000256" key="3">
    <source>
        <dbReference type="RuleBase" id="RU000363"/>
    </source>
</evidence>
<protein>
    <submittedName>
        <fullName evidence="4">SDR family oxidoreductase</fullName>
        <ecNumber evidence="4">1.-.-.-</ecNumber>
    </submittedName>
</protein>
<proteinExistence type="inferred from homology"/>
<dbReference type="Pfam" id="PF00106">
    <property type="entry name" value="adh_short"/>
    <property type="match status" value="1"/>
</dbReference>
<reference evidence="4 5" key="1">
    <citation type="submission" date="2024-04" db="EMBL/GenBank/DDBJ databases">
        <title>Albibacterium profundi sp. nov., isolated from sediment of the Challenger Deep of Mariana Trench.</title>
        <authorList>
            <person name="Wang Y."/>
        </authorList>
    </citation>
    <scope>NUCLEOTIDE SEQUENCE [LARGE SCALE GENOMIC DNA]</scope>
    <source>
        <strain evidence="4 5">RHL897</strain>
    </source>
</reference>
<dbReference type="PIRSF" id="PIRSF000126">
    <property type="entry name" value="11-beta-HSD1"/>
    <property type="match status" value="1"/>
</dbReference>
<dbReference type="CDD" id="cd05233">
    <property type="entry name" value="SDR_c"/>
    <property type="match status" value="1"/>
</dbReference>